<gene>
    <name evidence="2" type="ORF">OHK93_006836</name>
</gene>
<feature type="compositionally biased region" description="Basic residues" evidence="1">
    <location>
        <begin position="90"/>
        <end position="99"/>
    </location>
</feature>
<keyword evidence="3" id="KW-1185">Reference proteome</keyword>
<evidence type="ECO:0000256" key="1">
    <source>
        <dbReference type="SAM" id="MobiDB-lite"/>
    </source>
</evidence>
<proteinExistence type="predicted"/>
<dbReference type="Proteomes" id="UP001161017">
    <property type="component" value="Unassembled WGS sequence"/>
</dbReference>
<name>A0AA43QJA7_9LECA</name>
<feature type="compositionally biased region" description="Basic and acidic residues" evidence="1">
    <location>
        <begin position="77"/>
        <end position="87"/>
    </location>
</feature>
<protein>
    <recommendedName>
        <fullName evidence="4">Myb-like domain-containing protein</fullName>
    </recommendedName>
</protein>
<sequence length="160" mass="17337">MATTTAAPARWSDEEKVALLLAIIKSNGTTPKWDRIDIPAGRTVKAAQNLYFKMAQASAGVTMVDKDNTPKSRKRGPNKEKSAEDANGKGTKKRGRGANKKKDDMNGGGEEGAENGGTGLTDDEDDEGDRNDHKRVKLENHLGQQPFFGEGEDSFRFDGV</sequence>
<accession>A0AA43QJA7</accession>
<dbReference type="AlphaFoldDB" id="A0AA43QJA7"/>
<dbReference type="EMBL" id="JAPUFD010000005">
    <property type="protein sequence ID" value="MDI1487566.1"/>
    <property type="molecule type" value="Genomic_DNA"/>
</dbReference>
<evidence type="ECO:0008006" key="4">
    <source>
        <dbReference type="Google" id="ProtNLM"/>
    </source>
</evidence>
<evidence type="ECO:0000313" key="3">
    <source>
        <dbReference type="Proteomes" id="UP001161017"/>
    </source>
</evidence>
<feature type="compositionally biased region" description="Gly residues" evidence="1">
    <location>
        <begin position="106"/>
        <end position="119"/>
    </location>
</feature>
<organism evidence="2 3">
    <name type="scientific">Ramalina farinacea</name>
    <dbReference type="NCBI Taxonomy" id="258253"/>
    <lineage>
        <taxon>Eukaryota</taxon>
        <taxon>Fungi</taxon>
        <taxon>Dikarya</taxon>
        <taxon>Ascomycota</taxon>
        <taxon>Pezizomycotina</taxon>
        <taxon>Lecanoromycetes</taxon>
        <taxon>OSLEUM clade</taxon>
        <taxon>Lecanoromycetidae</taxon>
        <taxon>Lecanorales</taxon>
        <taxon>Lecanorineae</taxon>
        <taxon>Ramalinaceae</taxon>
        <taxon>Ramalina</taxon>
    </lineage>
</organism>
<comment type="caution">
    <text evidence="2">The sequence shown here is derived from an EMBL/GenBank/DDBJ whole genome shotgun (WGS) entry which is preliminary data.</text>
</comment>
<evidence type="ECO:0000313" key="2">
    <source>
        <dbReference type="EMBL" id="MDI1487566.1"/>
    </source>
</evidence>
<reference evidence="2" key="1">
    <citation type="journal article" date="2023" name="Genome Biol. Evol.">
        <title>First Whole Genome Sequence and Flow Cytometry Genome Size Data for the Lichen-Forming Fungus Ramalina farinacea (Ascomycota).</title>
        <authorList>
            <person name="Llewellyn T."/>
            <person name="Mian S."/>
            <person name="Hill R."/>
            <person name="Leitch I.J."/>
            <person name="Gaya E."/>
        </authorList>
    </citation>
    <scope>NUCLEOTIDE SEQUENCE</scope>
    <source>
        <strain evidence="2">LIQ254RAFAR</strain>
    </source>
</reference>
<feature type="region of interest" description="Disordered" evidence="1">
    <location>
        <begin position="55"/>
        <end position="160"/>
    </location>
</feature>